<dbReference type="AlphaFoldDB" id="A0A4Z1DR26"/>
<proteinExistence type="predicted"/>
<evidence type="ECO:0008006" key="3">
    <source>
        <dbReference type="Google" id="ProtNLM"/>
    </source>
</evidence>
<keyword evidence="2" id="KW-1185">Reference proteome</keyword>
<comment type="caution">
    <text evidence="1">The sequence shown here is derived from an EMBL/GenBank/DDBJ whole genome shotgun (WGS) entry which is preliminary data.</text>
</comment>
<evidence type="ECO:0000313" key="1">
    <source>
        <dbReference type="EMBL" id="TGN86872.1"/>
    </source>
</evidence>
<gene>
    <name evidence="1" type="ORF">E5082_00100</name>
</gene>
<sequence length="232" mass="27541">MTQRERGADEDGRLIEVISPERFQPFLHRCGGDRTRALRLYAWDSEVARALQSPLRDLEVSLRNRLHRQLVGRHGQEAWWDVPKARPNYKGQDMLDRARETLEDRRPYRPFAPCDIVAQLSFGFWVSLLGRGGRDNYEMKYWNSSLRHLFREHRGGREDLYKKFQFMLTLRNRIAHHECVFQRHLERDLDTALMLLRYVSPEMADRHDKYGQVPAVLARRKAVLSGEEPMRL</sequence>
<evidence type="ECO:0000313" key="2">
    <source>
        <dbReference type="Proteomes" id="UP000298513"/>
    </source>
</evidence>
<name>A0A4Z1DR26_STRGP</name>
<dbReference type="Proteomes" id="UP000298513">
    <property type="component" value="Unassembled WGS sequence"/>
</dbReference>
<dbReference type="EMBL" id="SRRU01000001">
    <property type="protein sequence ID" value="TGN86872.1"/>
    <property type="molecule type" value="Genomic_DNA"/>
</dbReference>
<accession>A0A4Z1DR26</accession>
<reference evidence="1 2" key="1">
    <citation type="submission" date="2019-04" db="EMBL/GenBank/DDBJ databases">
        <title>Streptomyces sp. nov. Bv016 isolated from bark of Buahinia variegata.</title>
        <authorList>
            <person name="Kanchanasin P."/>
            <person name="Tanasupawat S."/>
            <person name="Yuki M."/>
            <person name="Kudo T."/>
        </authorList>
    </citation>
    <scope>NUCLEOTIDE SEQUENCE [LARGE SCALE GENOMIC DNA]</scope>
    <source>
        <strain evidence="1 2">JCM 4765</strain>
    </source>
</reference>
<organism evidence="1 2">
    <name type="scientific">Streptomyces griseoluteus</name>
    <dbReference type="NCBI Taxonomy" id="29306"/>
    <lineage>
        <taxon>Bacteria</taxon>
        <taxon>Bacillati</taxon>
        <taxon>Actinomycetota</taxon>
        <taxon>Actinomycetes</taxon>
        <taxon>Kitasatosporales</taxon>
        <taxon>Streptomycetaceae</taxon>
        <taxon>Streptomyces</taxon>
    </lineage>
</organism>
<protein>
    <recommendedName>
        <fullName evidence="3">Abi family protein</fullName>
    </recommendedName>
</protein>